<accession>B3T5N9</accession>
<dbReference type="Gene3D" id="3.40.50.1970">
    <property type="match status" value="1"/>
</dbReference>
<feature type="domain" description="Fe-containing alcohol dehydrogenase-like C-terminal" evidence="3">
    <location>
        <begin position="157"/>
        <end position="272"/>
    </location>
</feature>
<dbReference type="PANTHER" id="PTHR11496:SF83">
    <property type="entry name" value="HYDROXYACID-OXOACID TRANSHYDROGENASE, MITOCHONDRIAL"/>
    <property type="match status" value="1"/>
</dbReference>
<proteinExistence type="predicted"/>
<dbReference type="PANTHER" id="PTHR11496">
    <property type="entry name" value="ALCOHOL DEHYDROGENASE"/>
    <property type="match status" value="1"/>
</dbReference>
<dbReference type="InterPro" id="IPR056798">
    <property type="entry name" value="ADH_Fe_C"/>
</dbReference>
<reference evidence="4" key="1">
    <citation type="journal article" date="2008" name="ISME J.">
        <title>Genomic patterns of recombination, clonal divergence and environment in marine microbial populations.</title>
        <authorList>
            <person name="Konstantinidis K.T."/>
            <person name="Delong E.F."/>
        </authorList>
    </citation>
    <scope>NUCLEOTIDE SEQUENCE</scope>
</reference>
<protein>
    <submittedName>
        <fullName evidence="4">Putative iron-containing alcohol dehydrogenase</fullName>
    </submittedName>
</protein>
<dbReference type="Pfam" id="PF00465">
    <property type="entry name" value="Fe-ADH"/>
    <property type="match status" value="1"/>
</dbReference>
<dbReference type="GO" id="GO:0004022">
    <property type="term" value="F:alcohol dehydrogenase (NAD+) activity"/>
    <property type="evidence" value="ECO:0007669"/>
    <property type="project" value="TreeGrafter"/>
</dbReference>
<evidence type="ECO:0000313" key="4">
    <source>
        <dbReference type="EMBL" id="ABZ07898.1"/>
    </source>
</evidence>
<dbReference type="EMBL" id="EU016612">
    <property type="protein sequence ID" value="ABZ07898.1"/>
    <property type="molecule type" value="Genomic_DNA"/>
</dbReference>
<evidence type="ECO:0000259" key="3">
    <source>
        <dbReference type="Pfam" id="PF25137"/>
    </source>
</evidence>
<feature type="domain" description="Alcohol dehydrogenase iron-type/glycerol dehydrogenase GldA" evidence="2">
    <location>
        <begin position="25"/>
        <end position="143"/>
    </location>
</feature>
<sequence length="318" mass="35337">MWKITQPDSIHFDTGSAHEYHYPPNSLIITSKGAISRGWIDYMKIKNFTIFDEVKSNPSFETVENIISQFKDENFSHIIGLGGGSSLDVAKFVAFKMEKKKIMIPTTFGTGSEVTGISVLNVDGKKTSFHDNKILADVAIVDPNFIEGTPMEVIKNSAIDACAQCSEAYDSKLSNPYTKFLCETAFDILENAILNDKFEKLSLGSLICGLGFGNSSTTLGHALSYVFSNEGIAHGHALAYTTTMAHKFNNSQFYERFLKVVKNLNFPNIKLKQNLEKASLIIFKDRKHLDNNPKSVTKNDIIGLLEVINSQNACKNKK</sequence>
<dbReference type="CDD" id="cd08551">
    <property type="entry name" value="Fe-ADH"/>
    <property type="match status" value="1"/>
</dbReference>
<dbReference type="Pfam" id="PF25137">
    <property type="entry name" value="ADH_Fe_C"/>
    <property type="match status" value="1"/>
</dbReference>
<dbReference type="InterPro" id="IPR001670">
    <property type="entry name" value="ADH_Fe/GldA"/>
</dbReference>
<gene>
    <name evidence="4" type="ORF">ALOHA_HF4000ANIW141K23ctg1g8</name>
</gene>
<evidence type="ECO:0000256" key="1">
    <source>
        <dbReference type="ARBA" id="ARBA00023002"/>
    </source>
</evidence>
<dbReference type="InterPro" id="IPR039697">
    <property type="entry name" value="Alcohol_dehydrogenase_Fe"/>
</dbReference>
<name>B3T5N9_9ZZZZ</name>
<organism evidence="4">
    <name type="scientific">uncultured marine microorganism HF4000_ANIW141K23</name>
    <dbReference type="NCBI Taxonomy" id="455538"/>
    <lineage>
        <taxon>unclassified sequences</taxon>
        <taxon>environmental samples</taxon>
    </lineage>
</organism>
<evidence type="ECO:0000259" key="2">
    <source>
        <dbReference type="Pfam" id="PF00465"/>
    </source>
</evidence>
<keyword evidence="1" id="KW-0560">Oxidoreductase</keyword>
<dbReference type="Gene3D" id="1.20.1090.10">
    <property type="entry name" value="Dehydroquinate synthase-like - alpha domain"/>
    <property type="match status" value="1"/>
</dbReference>
<dbReference type="SUPFAM" id="SSF56796">
    <property type="entry name" value="Dehydroquinate synthase-like"/>
    <property type="match status" value="1"/>
</dbReference>
<dbReference type="GO" id="GO:0046872">
    <property type="term" value="F:metal ion binding"/>
    <property type="evidence" value="ECO:0007669"/>
    <property type="project" value="InterPro"/>
</dbReference>
<dbReference type="AlphaFoldDB" id="B3T5N9"/>